<keyword evidence="2 6" id="KW-0479">Metal-binding</keyword>
<keyword evidence="4 6" id="KW-0862">Zinc</keyword>
<reference evidence="9 10" key="1">
    <citation type="journal article" date="2015" name="Nature">
        <title>rRNA introns, odd ribosomes, and small enigmatic genomes across a large radiation of phyla.</title>
        <authorList>
            <person name="Brown C.T."/>
            <person name="Hug L.A."/>
            <person name="Thomas B.C."/>
            <person name="Sharon I."/>
            <person name="Castelle C.J."/>
            <person name="Singh A."/>
            <person name="Wilkins M.J."/>
            <person name="Williams K.H."/>
            <person name="Banfield J.F."/>
        </authorList>
    </citation>
    <scope>NUCLEOTIDE SEQUENCE [LARGE SCALE GENOMIC DNA]</scope>
</reference>
<keyword evidence="3 6" id="KW-0378">Hydrolase</keyword>
<organism evidence="9 10">
    <name type="scientific">candidate division WWE3 bacterium GW2011_GWB1_41_6</name>
    <dbReference type="NCBI Taxonomy" id="1619112"/>
    <lineage>
        <taxon>Bacteria</taxon>
        <taxon>Katanobacteria</taxon>
    </lineage>
</organism>
<evidence type="ECO:0000256" key="3">
    <source>
        <dbReference type="ARBA" id="ARBA00022801"/>
    </source>
</evidence>
<dbReference type="GO" id="GO:0046872">
    <property type="term" value="F:metal ion binding"/>
    <property type="evidence" value="ECO:0007669"/>
    <property type="project" value="UniProtKB-UniRule"/>
</dbReference>
<dbReference type="Proteomes" id="UP000034163">
    <property type="component" value="Unassembled WGS sequence"/>
</dbReference>
<dbReference type="Gene3D" id="1.20.140.70">
    <property type="entry name" value="Oligopeptidase f, N-terminal domain"/>
    <property type="match status" value="1"/>
</dbReference>
<evidence type="ECO:0000256" key="5">
    <source>
        <dbReference type="ARBA" id="ARBA00023049"/>
    </source>
</evidence>
<evidence type="ECO:0000313" key="10">
    <source>
        <dbReference type="Proteomes" id="UP000034163"/>
    </source>
</evidence>
<dbReference type="PANTHER" id="PTHR11804:SF84">
    <property type="entry name" value="SACCHAROLYSIN"/>
    <property type="match status" value="1"/>
</dbReference>
<feature type="domain" description="Oligopeptidase F N-terminal" evidence="8">
    <location>
        <begin position="118"/>
        <end position="176"/>
    </location>
</feature>
<dbReference type="EMBL" id="LCBS01000054">
    <property type="protein sequence ID" value="KKS14115.1"/>
    <property type="molecule type" value="Genomic_DNA"/>
</dbReference>
<dbReference type="GO" id="GO:0006518">
    <property type="term" value="P:peptide metabolic process"/>
    <property type="evidence" value="ECO:0007669"/>
    <property type="project" value="TreeGrafter"/>
</dbReference>
<protein>
    <submittedName>
        <fullName evidence="9">Oligoendopeptidase, pepF/M3 family</fullName>
    </submittedName>
</protein>
<evidence type="ECO:0000259" key="8">
    <source>
        <dbReference type="Pfam" id="PF08439"/>
    </source>
</evidence>
<dbReference type="GO" id="GO:0006508">
    <property type="term" value="P:proteolysis"/>
    <property type="evidence" value="ECO:0007669"/>
    <property type="project" value="UniProtKB-KW"/>
</dbReference>
<name>A0A0G0WMW8_UNCKA</name>
<comment type="cofactor">
    <cofactor evidence="6">
        <name>Zn(2+)</name>
        <dbReference type="ChEBI" id="CHEBI:29105"/>
    </cofactor>
    <text evidence="6">Binds 1 zinc ion.</text>
</comment>
<dbReference type="SUPFAM" id="SSF55486">
    <property type="entry name" value="Metalloproteases ('zincins'), catalytic domain"/>
    <property type="match status" value="1"/>
</dbReference>
<dbReference type="PANTHER" id="PTHR11804">
    <property type="entry name" value="PROTEASE M3 THIMET OLIGOPEPTIDASE-RELATED"/>
    <property type="match status" value="1"/>
</dbReference>
<gene>
    <name evidence="9" type="ORF">UU72_C0054G0001</name>
</gene>
<evidence type="ECO:0000313" key="9">
    <source>
        <dbReference type="EMBL" id="KKS14115.1"/>
    </source>
</evidence>
<dbReference type="InterPro" id="IPR013647">
    <property type="entry name" value="OligopepF_N_dom"/>
</dbReference>
<sequence>MADTDNNYTTWNLTPLFNSDDDPRIDDEKELILQNAYKFINKWKDRTDYLQEPVVLKEALDEYEEWDRKWGTSGDQGYYFGLRRSQEQDNAQLKAVTNKIKDMSIKIANDIQFFTIRLAKIPEDKQKEFLEYEPLSPYKHYLETLFAEARYILSEDEEKILNLVGPTSYSNWVRMVSEFMSKEEREVLDEDGRRAVKNFSEIQSLLSSRNKRVRDEAAKVFNAVLEKHSDSAEAEMNSILEFKKVNDNLRGIERPDFPRHLGDDIDSEVVDSMLDAVSSRFDLAHRFYELKAKLFKVPKLAYHERNVPYGEVEEKYSWEDAAGLVNKVFANLDYEFGKIFSELVDTGRFDVYPKKGKSGGAYCTSGSTKQPVYVLLNHTDKLKDVLTLAHEAGHAVNDYMVNRSQNELSAGTPLSTAEVASTFMEDFVFKELLKEADDGSRLVLMVDKLNDDISTIARQTAAYRFEQVLHTTFREKGYLSKENIGTLFRDKMDAYMGEFVEQSPGSENWWVYWGHFRRFFYVYSYANGLLISKSLQNSVKQDPVFINKVKVFLSAGSADSPKNIFKKMGIDITDRSFWNSGLDEIERLLVETEALARKLKKIS</sequence>
<dbReference type="Gene3D" id="1.10.1370.20">
    <property type="entry name" value="Oligoendopeptidase f, C-terminal domain"/>
    <property type="match status" value="1"/>
</dbReference>
<dbReference type="Pfam" id="PF01432">
    <property type="entry name" value="Peptidase_M3"/>
    <property type="match status" value="1"/>
</dbReference>
<dbReference type="Pfam" id="PF08439">
    <property type="entry name" value="Peptidase_M3_N"/>
    <property type="match status" value="1"/>
</dbReference>
<evidence type="ECO:0000256" key="2">
    <source>
        <dbReference type="ARBA" id="ARBA00022723"/>
    </source>
</evidence>
<proteinExistence type="inferred from homology"/>
<feature type="domain" description="Peptidase M3A/M3B catalytic" evidence="7">
    <location>
        <begin position="205"/>
        <end position="580"/>
    </location>
</feature>
<dbReference type="CDD" id="cd09610">
    <property type="entry name" value="M3B_PepF"/>
    <property type="match status" value="1"/>
</dbReference>
<evidence type="ECO:0000256" key="6">
    <source>
        <dbReference type="RuleBase" id="RU003435"/>
    </source>
</evidence>
<dbReference type="GO" id="GO:0004222">
    <property type="term" value="F:metalloendopeptidase activity"/>
    <property type="evidence" value="ECO:0007669"/>
    <property type="project" value="InterPro"/>
</dbReference>
<comment type="similarity">
    <text evidence="6">Belongs to the peptidase M3 family.</text>
</comment>
<comment type="caution">
    <text evidence="9">The sequence shown here is derived from an EMBL/GenBank/DDBJ whole genome shotgun (WGS) entry which is preliminary data.</text>
</comment>
<evidence type="ECO:0000256" key="4">
    <source>
        <dbReference type="ARBA" id="ARBA00022833"/>
    </source>
</evidence>
<dbReference type="AlphaFoldDB" id="A0A0G0WMW8"/>
<keyword evidence="1 6" id="KW-0645">Protease</keyword>
<accession>A0A0G0WMW8</accession>
<keyword evidence="5 6" id="KW-0482">Metalloprotease</keyword>
<evidence type="ECO:0000256" key="1">
    <source>
        <dbReference type="ARBA" id="ARBA00022670"/>
    </source>
</evidence>
<dbReference type="InterPro" id="IPR001567">
    <property type="entry name" value="Pept_M3A_M3B_dom"/>
</dbReference>
<dbReference type="InterPro" id="IPR045090">
    <property type="entry name" value="Pept_M3A_M3B"/>
</dbReference>
<dbReference type="InterPro" id="IPR042088">
    <property type="entry name" value="OligoPept_F_C"/>
</dbReference>
<evidence type="ECO:0000259" key="7">
    <source>
        <dbReference type="Pfam" id="PF01432"/>
    </source>
</evidence>